<evidence type="ECO:0000259" key="2">
    <source>
        <dbReference type="Pfam" id="PF01937"/>
    </source>
</evidence>
<dbReference type="InterPro" id="IPR002791">
    <property type="entry name" value="ARMT1-like_metal-bd"/>
</dbReference>
<dbReference type="Gene3D" id="1.10.285.20">
    <property type="entry name" value="Uncharacterised protein PF01937, DUF89, domain 2"/>
    <property type="match status" value="1"/>
</dbReference>
<dbReference type="EMBL" id="MSDW01000001">
    <property type="protein sequence ID" value="OKY78738.1"/>
    <property type="molecule type" value="Genomic_DNA"/>
</dbReference>
<dbReference type="Pfam" id="PF01937">
    <property type="entry name" value="ARMT1-like_dom"/>
    <property type="match status" value="1"/>
</dbReference>
<dbReference type="Proteomes" id="UP000185744">
    <property type="component" value="Unassembled WGS sequence"/>
</dbReference>
<proteinExistence type="predicted"/>
<dbReference type="Gene3D" id="1.10.8.380">
    <property type="entry name" value="Uncharacterised protein PF01937, DUF89, domain 1"/>
    <property type="match status" value="1"/>
</dbReference>
<name>A0A1Q6DWM8_METT1</name>
<reference evidence="3" key="1">
    <citation type="submission" date="2016-12" db="EMBL/GenBank/DDBJ databases">
        <title>Discovery of methanogenic haloarchaea.</title>
        <authorList>
            <person name="Sorokin D.Y."/>
            <person name="Makarova K.S."/>
            <person name="Abbas B."/>
            <person name="Ferrer M."/>
            <person name="Golyshin P.N."/>
        </authorList>
    </citation>
    <scope>NUCLEOTIDE SEQUENCE [LARGE SCALE GENOMIC DNA]</scope>
    <source>
        <strain evidence="3">HMET1</strain>
    </source>
</reference>
<dbReference type="STRING" id="1903181.BTN85_1237"/>
<gene>
    <name evidence="3" type="ORF">BTN85_1237</name>
</gene>
<evidence type="ECO:0000313" key="4">
    <source>
        <dbReference type="Proteomes" id="UP000185744"/>
    </source>
</evidence>
<sequence length="285" mass="32139">MEVNLDCIPCFQRQALQAARFITKDECTQEEILREVMSELMSTEWNTDPPKMSLAVHSIVREKVDSNDPYSKVKKRDNDIAMEKYDDLKNLIEEANDSFETAVRLAIAGNIIDFGANEDFDLDETIDEVLEQKFSIDDSKKLRQKLEKGSTIVYLVDNCGEIVLDKLFLETILQMFDIKKISIGVKGGPIINDATKEDALYVGLDKLDPVEFFEVSNGEPRTGPERGSEELKRILNKGDVIISKGQGNYEGLSEISDIFFLLMAKCSIIAEKLDAEEGDIILKHS</sequence>
<evidence type="ECO:0000313" key="3">
    <source>
        <dbReference type="EMBL" id="OKY78738.1"/>
    </source>
</evidence>
<dbReference type="AlphaFoldDB" id="A0A1Q6DWM8"/>
<keyword evidence="4" id="KW-1185">Reference proteome</keyword>
<organism evidence="3 4">
    <name type="scientific">Methanohalarchaeum thermophilum</name>
    <dbReference type="NCBI Taxonomy" id="1903181"/>
    <lineage>
        <taxon>Archaea</taxon>
        <taxon>Methanobacteriati</taxon>
        <taxon>Methanobacteriota</taxon>
        <taxon>Methanonatronarchaeia</taxon>
        <taxon>Methanonatronarchaeales</taxon>
        <taxon>Methanonatronarchaeaceae</taxon>
        <taxon>Candidatus Methanohalarchaeum</taxon>
    </lineage>
</organism>
<dbReference type="InterPro" id="IPR036075">
    <property type="entry name" value="ARMT-1-like_metal-bd_sf"/>
</dbReference>
<dbReference type="SUPFAM" id="SSF111321">
    <property type="entry name" value="AF1104-like"/>
    <property type="match status" value="1"/>
</dbReference>
<evidence type="ECO:0000256" key="1">
    <source>
        <dbReference type="SAM" id="Coils"/>
    </source>
</evidence>
<dbReference type="Gene3D" id="3.40.50.10880">
    <property type="entry name" value="Uncharacterised protein PF01937, DUF89, domain 3"/>
    <property type="match status" value="1"/>
</dbReference>
<keyword evidence="1" id="KW-0175">Coiled coil</keyword>
<feature type="domain" description="Damage-control phosphatase ARMT1-like metal-binding" evidence="2">
    <location>
        <begin position="6"/>
        <end position="280"/>
    </location>
</feature>
<comment type="caution">
    <text evidence="3">The sequence shown here is derived from an EMBL/GenBank/DDBJ whole genome shotgun (WGS) entry which is preliminary data.</text>
</comment>
<dbReference type="PIRSF" id="PIRSF006593">
    <property type="entry name" value="UCP006593"/>
    <property type="match status" value="1"/>
</dbReference>
<feature type="coiled-coil region" evidence="1">
    <location>
        <begin position="78"/>
        <end position="105"/>
    </location>
</feature>
<protein>
    <submittedName>
        <fullName evidence="3">ATP-grasp domain fused to redox center</fullName>
    </submittedName>
</protein>
<accession>A0A1Q6DWM8</accession>
<dbReference type="InterPro" id="IPR014444">
    <property type="entry name" value="PH1575-like"/>
</dbReference>
<dbReference type="InParanoid" id="A0A1Q6DWM8"/>